<gene>
    <name evidence="2" type="ORF">Cflav_PD4084</name>
</gene>
<keyword evidence="3" id="KW-1185">Reference proteome</keyword>
<dbReference type="AlphaFoldDB" id="B9XGZ4"/>
<comment type="similarity">
    <text evidence="1">Belongs to the ROK (NagC/XylR) family.</text>
</comment>
<comment type="caution">
    <text evidence="2">The sequence shown here is derived from an EMBL/GenBank/DDBJ whole genome shotgun (WGS) entry which is preliminary data.</text>
</comment>
<dbReference type="PANTHER" id="PTHR18964:SF149">
    <property type="entry name" value="BIFUNCTIONAL UDP-N-ACETYLGLUCOSAMINE 2-EPIMERASE_N-ACETYLMANNOSAMINE KINASE"/>
    <property type="match status" value="1"/>
</dbReference>
<dbReference type="PANTHER" id="PTHR18964">
    <property type="entry name" value="ROK (REPRESSOR, ORF, KINASE) FAMILY"/>
    <property type="match status" value="1"/>
</dbReference>
<evidence type="ECO:0000256" key="1">
    <source>
        <dbReference type="ARBA" id="ARBA00006479"/>
    </source>
</evidence>
<dbReference type="OrthoDB" id="9810372at2"/>
<evidence type="ECO:0000313" key="3">
    <source>
        <dbReference type="Proteomes" id="UP000003688"/>
    </source>
</evidence>
<dbReference type="RefSeq" id="WP_007415090.1">
    <property type="nucleotide sequence ID" value="NZ_ABOX02000013.1"/>
</dbReference>
<protein>
    <submittedName>
        <fullName evidence="2">ROK family protein</fullName>
    </submittedName>
</protein>
<name>B9XGZ4_PEDPL</name>
<dbReference type="SUPFAM" id="SSF53067">
    <property type="entry name" value="Actin-like ATPase domain"/>
    <property type="match status" value="1"/>
</dbReference>
<dbReference type="STRING" id="320771.Cflav_PD4084"/>
<dbReference type="InterPro" id="IPR043129">
    <property type="entry name" value="ATPase_NBD"/>
</dbReference>
<dbReference type="InterPro" id="IPR000600">
    <property type="entry name" value="ROK"/>
</dbReference>
<dbReference type="Pfam" id="PF00480">
    <property type="entry name" value="ROK"/>
    <property type="match status" value="1"/>
</dbReference>
<dbReference type="Gene3D" id="3.30.420.40">
    <property type="match status" value="2"/>
</dbReference>
<organism evidence="2 3">
    <name type="scientific">Pedosphaera parvula (strain Ellin514)</name>
    <dbReference type="NCBI Taxonomy" id="320771"/>
    <lineage>
        <taxon>Bacteria</taxon>
        <taxon>Pseudomonadati</taxon>
        <taxon>Verrucomicrobiota</taxon>
        <taxon>Pedosphaerae</taxon>
        <taxon>Pedosphaerales</taxon>
        <taxon>Pedosphaeraceae</taxon>
        <taxon>Pedosphaera</taxon>
    </lineage>
</organism>
<accession>B9XGZ4</accession>
<evidence type="ECO:0000313" key="2">
    <source>
        <dbReference type="EMBL" id="EEF60915.1"/>
    </source>
</evidence>
<reference evidence="2 3" key="1">
    <citation type="journal article" date="2011" name="J. Bacteriol.">
        <title>Genome sequence of 'Pedosphaera parvula' Ellin514, an aerobic Verrucomicrobial isolate from pasture soil.</title>
        <authorList>
            <person name="Kant R."/>
            <person name="van Passel M.W."/>
            <person name="Sangwan P."/>
            <person name="Palva A."/>
            <person name="Lucas S."/>
            <person name="Copeland A."/>
            <person name="Lapidus A."/>
            <person name="Glavina Del Rio T."/>
            <person name="Dalin E."/>
            <person name="Tice H."/>
            <person name="Bruce D."/>
            <person name="Goodwin L."/>
            <person name="Pitluck S."/>
            <person name="Chertkov O."/>
            <person name="Larimer F.W."/>
            <person name="Land M.L."/>
            <person name="Hauser L."/>
            <person name="Brettin T.S."/>
            <person name="Detter J.C."/>
            <person name="Han S."/>
            <person name="de Vos W.M."/>
            <person name="Janssen P.H."/>
            <person name="Smidt H."/>
        </authorList>
    </citation>
    <scope>NUCLEOTIDE SEQUENCE [LARGE SCALE GENOMIC DNA]</scope>
    <source>
        <strain evidence="2 3">Ellin514</strain>
    </source>
</reference>
<sequence>MQQNYIGIEIGGTKLQIVVGDGAAKILERHRFTVDRVQGAEGIRKQIEETLGKIVPGVKPAAIGVGFGGPVDWKAGKICKSHQIEGWSEFDMVGWIKGLANVPVVVDNDANVAALGEALHGAGVGFNPAFYVTLGSGVGGGLVLNGSIYHGAKPGESEIGHVRLDRRGTILESRCSGWAVDARIRELKERHPESLLCKLTEGATGGEAKHLASALQQKDAVARKLLEKVTEDLAFGLSHVVHLFHPEVLVIGGGLSHVGEPLRAAVERALEYFIMGAFKPGPRILLAGLGEDAVPVGALELARQVK</sequence>
<proteinExistence type="inferred from homology"/>
<dbReference type="EMBL" id="ABOX02000013">
    <property type="protein sequence ID" value="EEF60915.1"/>
    <property type="molecule type" value="Genomic_DNA"/>
</dbReference>
<dbReference type="Proteomes" id="UP000003688">
    <property type="component" value="Unassembled WGS sequence"/>
</dbReference>